<evidence type="ECO:0000313" key="4">
    <source>
        <dbReference type="Proteomes" id="UP000186817"/>
    </source>
</evidence>
<accession>A0A1Q9C203</accession>
<dbReference type="GO" id="GO:0015074">
    <property type="term" value="P:DNA integration"/>
    <property type="evidence" value="ECO:0007669"/>
    <property type="project" value="InterPro"/>
</dbReference>
<evidence type="ECO:0000259" key="2">
    <source>
        <dbReference type="PROSITE" id="PS50994"/>
    </source>
</evidence>
<organism evidence="3 4">
    <name type="scientific">Symbiodinium microadriaticum</name>
    <name type="common">Dinoflagellate</name>
    <name type="synonym">Zooxanthella microadriatica</name>
    <dbReference type="NCBI Taxonomy" id="2951"/>
    <lineage>
        <taxon>Eukaryota</taxon>
        <taxon>Sar</taxon>
        <taxon>Alveolata</taxon>
        <taxon>Dinophyceae</taxon>
        <taxon>Suessiales</taxon>
        <taxon>Symbiodiniaceae</taxon>
        <taxon>Symbiodinium</taxon>
    </lineage>
</organism>
<dbReference type="PROSITE" id="PS50994">
    <property type="entry name" value="INTEGRASE"/>
    <property type="match status" value="1"/>
</dbReference>
<dbReference type="InterPro" id="IPR012337">
    <property type="entry name" value="RNaseH-like_sf"/>
</dbReference>
<dbReference type="Proteomes" id="UP000186817">
    <property type="component" value="Unassembled WGS sequence"/>
</dbReference>
<dbReference type="GO" id="GO:0003676">
    <property type="term" value="F:nucleic acid binding"/>
    <property type="evidence" value="ECO:0007669"/>
    <property type="project" value="InterPro"/>
</dbReference>
<reference evidence="3 4" key="1">
    <citation type="submission" date="2016-02" db="EMBL/GenBank/DDBJ databases">
        <title>Genome analysis of coral dinoflagellate symbionts highlights evolutionary adaptations to a symbiotic lifestyle.</title>
        <authorList>
            <person name="Aranda M."/>
            <person name="Li Y."/>
            <person name="Liew Y.J."/>
            <person name="Baumgarten S."/>
            <person name="Simakov O."/>
            <person name="Wilson M."/>
            <person name="Piel J."/>
            <person name="Ashoor H."/>
            <person name="Bougouffa S."/>
            <person name="Bajic V.B."/>
            <person name="Ryu T."/>
            <person name="Ravasi T."/>
            <person name="Bayer T."/>
            <person name="Micklem G."/>
            <person name="Kim H."/>
            <person name="Bhak J."/>
            <person name="Lajeunesse T.C."/>
            <person name="Voolstra C.R."/>
        </authorList>
    </citation>
    <scope>NUCLEOTIDE SEQUENCE [LARGE SCALE GENOMIC DNA]</scope>
    <source>
        <strain evidence="3 4">CCMP2467</strain>
    </source>
</reference>
<dbReference type="Gene3D" id="3.30.420.10">
    <property type="entry name" value="Ribonuclease H-like superfamily/Ribonuclease H"/>
    <property type="match status" value="1"/>
</dbReference>
<proteinExistence type="predicted"/>
<feature type="region of interest" description="Disordered" evidence="1">
    <location>
        <begin position="1"/>
        <end position="36"/>
    </location>
</feature>
<feature type="region of interest" description="Disordered" evidence="1">
    <location>
        <begin position="151"/>
        <end position="204"/>
    </location>
</feature>
<dbReference type="InterPro" id="IPR036397">
    <property type="entry name" value="RNaseH_sf"/>
</dbReference>
<dbReference type="EMBL" id="LSRX01001880">
    <property type="protein sequence ID" value="OLP76945.1"/>
    <property type="molecule type" value="Genomic_DNA"/>
</dbReference>
<sequence length="988" mass="110816">MVRPLGMEDISPKSSQSSDSELAAPLEEKIAEPRLPFVDPLEDHENVWRMLDTIQRRDEKASTPLRDESISAYMLSELVREQDYTDDQMIFLDCRDMHDPGKDKSTSDHLGTYPPNIHDMILNPRKSHKWMKFAEEIWVREDRQRRLGDDGVVVEEPTPPGAAQPSDDPQQPGAAAKSKTEPKSSRFQPPTPQQEILPIQRGRQGDDKAILQLDEDKKALGLPSVTATGEAPTVLVLANAEFQMILLEDIGWHKQISTEIATIRSDLLLLVMSDEKPRTHPVSAPPPYEFNHTVPVDVPETADYAGHKYSWLNIVAVGTNYQVVTLVRVGGGQPSSAKCLQKLMQHWVSPFGWPKVVSHDRGLHNRGAFAHGLSSHGVQIRQAGLESPEHIGKCERHGGIIKRAFKRLVKDHNVVGKDDVKKAMLEAQVVKNEFMRIGGFSPTQWALGRLPRRVGHVLDEEELGQLGVLSGRRVASTREESRAVTVEEPEDTAVEADAEATEDSALLLRPYASHFWTSDQKSVWNSLPGEKEYEALRVFVADRVESEQKVVQRRKRRKNFTSKKQKEKHGKILVYHKCPEDVQKELDKSREKEWAKWQEFSATIIINDAQYEELIREGHQVRPTQSVELDKNHNKRLLDPTVEARYKSRLVVKGDLEKGDPRSDSPTAGIEAQNLAFSFAASRKFRVKSLDVSNAYFQGEEIDRIILLSQPKGGLPGLKPSQHMLARAPIYGSTDGGRRFWKRFRNYLKRKGLCENRIYRALYSYTDADGVVQLLLTSHVDDLLWACDPPCDWIMNDLTETFKCGTVETGSFRYCGKEVVQDEDFDIRVSCSAQSASSNGTVADIRDANKAVEYAIGTYDRGLVFKSGLLDWKTPGTLMSLVVTDASHAIESEEMIINKMTSVEGHRSQGAIMVFLTDGALWTGDKGSIHPILSASNLVRRVCRSTIQAEAYTLQAGVEDGDVLRAAITDIFGCLDMKRRGPLDQANG</sequence>
<name>A0A1Q9C203_SYMMI</name>
<dbReference type="InterPro" id="IPR001584">
    <property type="entry name" value="Integrase_cat-core"/>
</dbReference>
<dbReference type="OrthoDB" id="441476at2759"/>
<keyword evidence="4" id="KW-1185">Reference proteome</keyword>
<dbReference type="Pfam" id="PF07727">
    <property type="entry name" value="RVT_2"/>
    <property type="match status" value="1"/>
</dbReference>
<evidence type="ECO:0000313" key="3">
    <source>
        <dbReference type="EMBL" id="OLP76945.1"/>
    </source>
</evidence>
<feature type="domain" description="Integrase catalytic" evidence="2">
    <location>
        <begin position="283"/>
        <end position="450"/>
    </location>
</feature>
<protein>
    <recommendedName>
        <fullName evidence="2">Integrase catalytic domain-containing protein</fullName>
    </recommendedName>
</protein>
<dbReference type="AlphaFoldDB" id="A0A1Q9C203"/>
<comment type="caution">
    <text evidence="3">The sequence shown here is derived from an EMBL/GenBank/DDBJ whole genome shotgun (WGS) entry which is preliminary data.</text>
</comment>
<dbReference type="InterPro" id="IPR013103">
    <property type="entry name" value="RVT_2"/>
</dbReference>
<dbReference type="SUPFAM" id="SSF53098">
    <property type="entry name" value="Ribonuclease H-like"/>
    <property type="match status" value="1"/>
</dbReference>
<evidence type="ECO:0000256" key="1">
    <source>
        <dbReference type="SAM" id="MobiDB-lite"/>
    </source>
</evidence>
<gene>
    <name evidence="3" type="ORF">AK812_SmicGene43059</name>
</gene>